<keyword evidence="4" id="KW-1185">Reference proteome</keyword>
<evidence type="ECO:0000256" key="1">
    <source>
        <dbReference type="SAM" id="MobiDB-lite"/>
    </source>
</evidence>
<feature type="region of interest" description="Disordered" evidence="1">
    <location>
        <begin position="1"/>
        <end position="48"/>
    </location>
</feature>
<dbReference type="EMBL" id="PGGS01000278">
    <property type="protein sequence ID" value="PNH05792.1"/>
    <property type="molecule type" value="Genomic_DNA"/>
</dbReference>
<evidence type="ECO:0000313" key="3">
    <source>
        <dbReference type="EMBL" id="PNH05792.1"/>
    </source>
</evidence>
<accession>A0A2J7ZZU9</accession>
<feature type="compositionally biased region" description="Polar residues" evidence="1">
    <location>
        <begin position="99"/>
        <end position="112"/>
    </location>
</feature>
<comment type="caution">
    <text evidence="3">The sequence shown here is derived from an EMBL/GenBank/DDBJ whole genome shotgun (WGS) entry which is preliminary data.</text>
</comment>
<feature type="compositionally biased region" description="Polar residues" evidence="1">
    <location>
        <begin position="35"/>
        <end position="48"/>
    </location>
</feature>
<dbReference type="Proteomes" id="UP000236333">
    <property type="component" value="Unassembled WGS sequence"/>
</dbReference>
<organism evidence="3 4">
    <name type="scientific">Tetrabaena socialis</name>
    <dbReference type="NCBI Taxonomy" id="47790"/>
    <lineage>
        <taxon>Eukaryota</taxon>
        <taxon>Viridiplantae</taxon>
        <taxon>Chlorophyta</taxon>
        <taxon>core chlorophytes</taxon>
        <taxon>Chlorophyceae</taxon>
        <taxon>CS clade</taxon>
        <taxon>Chlamydomonadales</taxon>
        <taxon>Tetrabaenaceae</taxon>
        <taxon>Tetrabaena</taxon>
    </lineage>
</organism>
<evidence type="ECO:0000256" key="2">
    <source>
        <dbReference type="SAM" id="Phobius"/>
    </source>
</evidence>
<gene>
    <name evidence="3" type="ORF">TSOC_007899</name>
</gene>
<reference evidence="3 4" key="1">
    <citation type="journal article" date="2017" name="Mol. Biol. Evol.">
        <title>The 4-celled Tetrabaena socialis nuclear genome reveals the essential components for genetic control of cell number at the origin of multicellularity in the volvocine lineage.</title>
        <authorList>
            <person name="Featherston J."/>
            <person name="Arakaki Y."/>
            <person name="Hanschen E.R."/>
            <person name="Ferris P.J."/>
            <person name="Michod R.E."/>
            <person name="Olson B.J.S.C."/>
            <person name="Nozaki H."/>
            <person name="Durand P.M."/>
        </authorList>
    </citation>
    <scope>NUCLEOTIDE SEQUENCE [LARGE SCALE GENOMIC DNA]</scope>
    <source>
        <strain evidence="3 4">NIES-571</strain>
    </source>
</reference>
<feature type="transmembrane region" description="Helical" evidence="2">
    <location>
        <begin position="53"/>
        <end position="73"/>
    </location>
</feature>
<proteinExistence type="predicted"/>
<evidence type="ECO:0000313" key="4">
    <source>
        <dbReference type="Proteomes" id="UP000236333"/>
    </source>
</evidence>
<keyword evidence="2" id="KW-0472">Membrane</keyword>
<feature type="region of interest" description="Disordered" evidence="1">
    <location>
        <begin position="98"/>
        <end position="124"/>
    </location>
</feature>
<protein>
    <submittedName>
        <fullName evidence="3">Uncharacterized protein</fullName>
    </submittedName>
</protein>
<sequence length="154" mass="15189">MQQEKAPPRASGVSVSGVRPAVNRLNLSSRKRPPVTSSGQNCAEPQRSSPAKLAKLAAVVAVVAVGVAAYAGGLSTAPSPLPLITSTAGVAAYAAGPSTAPSPFQHTSSTAPGTAFAAGPSTAPSPLPPLTRGGLGGHVVESLVVIDISNDYIT</sequence>
<keyword evidence="2" id="KW-0812">Transmembrane</keyword>
<dbReference type="AlphaFoldDB" id="A0A2J7ZZU9"/>
<name>A0A2J7ZZU9_9CHLO</name>
<keyword evidence="2" id="KW-1133">Transmembrane helix</keyword>